<evidence type="ECO:0000256" key="2">
    <source>
        <dbReference type="ARBA" id="ARBA00022485"/>
    </source>
</evidence>
<dbReference type="Gene3D" id="3.90.1010.20">
    <property type="match status" value="1"/>
</dbReference>
<dbReference type="EMBL" id="FUYH01000011">
    <property type="protein sequence ID" value="SKA91631.1"/>
    <property type="molecule type" value="Genomic_DNA"/>
</dbReference>
<reference evidence="10" key="1">
    <citation type="submission" date="2017-02" db="EMBL/GenBank/DDBJ databases">
        <authorList>
            <person name="Varghese N."/>
            <person name="Submissions S."/>
        </authorList>
    </citation>
    <scope>NUCLEOTIDE SEQUENCE [LARGE SCALE GENOMIC DNA]</scope>
    <source>
        <strain evidence="10">USBA 833</strain>
    </source>
</reference>
<feature type="domain" description="4Fe-4S ferredoxin-type" evidence="8">
    <location>
        <begin position="192"/>
        <end position="221"/>
    </location>
</feature>
<dbReference type="InterPro" id="IPR007329">
    <property type="entry name" value="FMN-bd"/>
</dbReference>
<feature type="transmembrane region" description="Helical" evidence="7">
    <location>
        <begin position="106"/>
        <end position="125"/>
    </location>
</feature>
<keyword evidence="3" id="KW-0479">Metal-binding</keyword>
<dbReference type="GO" id="GO:0046872">
    <property type="term" value="F:metal ion binding"/>
    <property type="evidence" value="ECO:0007669"/>
    <property type="project" value="UniProtKB-KW"/>
</dbReference>
<feature type="transmembrane region" description="Helical" evidence="7">
    <location>
        <begin position="256"/>
        <end position="273"/>
    </location>
</feature>
<evidence type="ECO:0000313" key="9">
    <source>
        <dbReference type="EMBL" id="SKA91631.1"/>
    </source>
</evidence>
<organism evidence="9 10">
    <name type="scientific">Caloramator quimbayensis</name>
    <dbReference type="NCBI Taxonomy" id="1147123"/>
    <lineage>
        <taxon>Bacteria</taxon>
        <taxon>Bacillati</taxon>
        <taxon>Bacillota</taxon>
        <taxon>Clostridia</taxon>
        <taxon>Eubacteriales</taxon>
        <taxon>Clostridiaceae</taxon>
        <taxon>Caloramator</taxon>
    </lineage>
</organism>
<accession>A0A1T4XRB5</accession>
<keyword evidence="7" id="KW-0472">Membrane</keyword>
<dbReference type="SUPFAM" id="SSF54862">
    <property type="entry name" value="4Fe-4S ferredoxins"/>
    <property type="match status" value="1"/>
</dbReference>
<keyword evidence="2" id="KW-0004">4Fe-4S</keyword>
<dbReference type="OrthoDB" id="9806398at2"/>
<evidence type="ECO:0000256" key="3">
    <source>
        <dbReference type="ARBA" id="ARBA00022723"/>
    </source>
</evidence>
<dbReference type="GO" id="GO:0010181">
    <property type="term" value="F:FMN binding"/>
    <property type="evidence" value="ECO:0007669"/>
    <property type="project" value="InterPro"/>
</dbReference>
<evidence type="ECO:0000256" key="4">
    <source>
        <dbReference type="ARBA" id="ARBA00022982"/>
    </source>
</evidence>
<dbReference type="Proteomes" id="UP000190105">
    <property type="component" value="Unassembled WGS sequence"/>
</dbReference>
<keyword evidence="6" id="KW-0411">Iron-sulfur</keyword>
<evidence type="ECO:0000256" key="5">
    <source>
        <dbReference type="ARBA" id="ARBA00023004"/>
    </source>
</evidence>
<dbReference type="Pfam" id="PF12801">
    <property type="entry name" value="Fer4_5"/>
    <property type="match status" value="2"/>
</dbReference>
<keyword evidence="7" id="KW-1133">Transmembrane helix</keyword>
<protein>
    <submittedName>
        <fullName evidence="9">FMN-binding domain-containing protein</fullName>
    </submittedName>
</protein>
<gene>
    <name evidence="9" type="ORF">SAMN05443428_11190</name>
</gene>
<evidence type="ECO:0000256" key="7">
    <source>
        <dbReference type="SAM" id="Phobius"/>
    </source>
</evidence>
<dbReference type="GO" id="GO:0005886">
    <property type="term" value="C:plasma membrane"/>
    <property type="evidence" value="ECO:0007669"/>
    <property type="project" value="TreeGrafter"/>
</dbReference>
<dbReference type="PANTHER" id="PTHR30176">
    <property type="entry name" value="FERREDOXIN-TYPE PROTEIN NAPH"/>
    <property type="match status" value="1"/>
</dbReference>
<evidence type="ECO:0000256" key="6">
    <source>
        <dbReference type="ARBA" id="ARBA00023014"/>
    </source>
</evidence>
<dbReference type="InterPro" id="IPR051684">
    <property type="entry name" value="Electron_Trans/Redox"/>
</dbReference>
<sequence>MNKKKNTSYIRLIIQILFLIMMPGLFTLIFGQLKQIYTASIKGNFELGRILPMSIEIFILIPLTIMFGRFFCGYICAFGTINDLIYKFSSNVLKIKFKINKRVDKFLKLIKYAVLLFIVIFIWTLGNKGLNGLNPWDAFAQIIQFPPSVQSILSLCVLILVLIGALFIERFFCRYLCPLGAFLSLIQVFRIVRISKNKSNCLNGCNLCSRSCSMGIDLEKIDRVDSIECIQCMNCSAGCLGNNAKVSIKSKTINEVAVMLIFVFTFIAFRGLAVSMINNNTSKIDTVSGATRTSVGIINAVADALKQAKK</sequence>
<dbReference type="STRING" id="1147123.SAMN05443428_11190"/>
<dbReference type="RefSeq" id="WP_078696733.1">
    <property type="nucleotide sequence ID" value="NZ_FUYH01000011.1"/>
</dbReference>
<dbReference type="Pfam" id="PF04205">
    <property type="entry name" value="FMN_bind"/>
    <property type="match status" value="1"/>
</dbReference>
<dbReference type="PROSITE" id="PS51379">
    <property type="entry name" value="4FE4S_FER_2"/>
    <property type="match status" value="1"/>
</dbReference>
<dbReference type="GO" id="GO:0051539">
    <property type="term" value="F:4 iron, 4 sulfur cluster binding"/>
    <property type="evidence" value="ECO:0007669"/>
    <property type="project" value="UniProtKB-KW"/>
</dbReference>
<dbReference type="AlphaFoldDB" id="A0A1T4XRB5"/>
<keyword evidence="5" id="KW-0408">Iron</keyword>
<name>A0A1T4XRB5_9CLOT</name>
<feature type="transmembrane region" description="Helical" evidence="7">
    <location>
        <begin position="57"/>
        <end position="85"/>
    </location>
</feature>
<evidence type="ECO:0000313" key="10">
    <source>
        <dbReference type="Proteomes" id="UP000190105"/>
    </source>
</evidence>
<evidence type="ECO:0000256" key="1">
    <source>
        <dbReference type="ARBA" id="ARBA00022448"/>
    </source>
</evidence>
<keyword evidence="4" id="KW-0249">Electron transport</keyword>
<evidence type="ECO:0000259" key="8">
    <source>
        <dbReference type="PROSITE" id="PS51379"/>
    </source>
</evidence>
<feature type="transmembrane region" description="Helical" evidence="7">
    <location>
        <begin position="145"/>
        <end position="168"/>
    </location>
</feature>
<keyword evidence="7" id="KW-0812">Transmembrane</keyword>
<dbReference type="SMART" id="SM00900">
    <property type="entry name" value="FMN_bind"/>
    <property type="match status" value="1"/>
</dbReference>
<keyword evidence="10" id="KW-1185">Reference proteome</keyword>
<keyword evidence="1" id="KW-0813">Transport</keyword>
<dbReference type="PANTHER" id="PTHR30176:SF3">
    <property type="entry name" value="FERREDOXIN-TYPE PROTEIN NAPH"/>
    <property type="match status" value="1"/>
</dbReference>
<feature type="transmembrane region" description="Helical" evidence="7">
    <location>
        <begin position="12"/>
        <end position="37"/>
    </location>
</feature>
<dbReference type="InterPro" id="IPR017896">
    <property type="entry name" value="4Fe4S_Fe-S-bd"/>
</dbReference>
<proteinExistence type="predicted"/>
<feature type="transmembrane region" description="Helical" evidence="7">
    <location>
        <begin position="175"/>
        <end position="192"/>
    </location>
</feature>